<dbReference type="Pfam" id="PF01419">
    <property type="entry name" value="Jacalin"/>
    <property type="match status" value="2"/>
</dbReference>
<proteinExistence type="predicted"/>
<comment type="caution">
    <text evidence="3">The sequence shown here is derived from an EMBL/GenBank/DDBJ whole genome shotgun (WGS) entry which is preliminary data.</text>
</comment>
<organism evidence="3 4">
    <name type="scientific">Tetracentron sinense</name>
    <name type="common">Spur-leaf</name>
    <dbReference type="NCBI Taxonomy" id="13715"/>
    <lineage>
        <taxon>Eukaryota</taxon>
        <taxon>Viridiplantae</taxon>
        <taxon>Streptophyta</taxon>
        <taxon>Embryophyta</taxon>
        <taxon>Tracheophyta</taxon>
        <taxon>Spermatophyta</taxon>
        <taxon>Magnoliopsida</taxon>
        <taxon>Trochodendrales</taxon>
        <taxon>Trochodendraceae</taxon>
        <taxon>Tetracentron</taxon>
    </lineage>
</organism>
<dbReference type="EMBL" id="JABCRI010000014">
    <property type="protein sequence ID" value="KAF8394059.1"/>
    <property type="molecule type" value="Genomic_DNA"/>
</dbReference>
<protein>
    <recommendedName>
        <fullName evidence="2">Jacalin-type lectin domain-containing protein</fullName>
    </recommendedName>
</protein>
<name>A0A834YRB1_TETSI</name>
<keyword evidence="4" id="KW-1185">Reference proteome</keyword>
<reference evidence="3 4" key="1">
    <citation type="submission" date="2020-04" db="EMBL/GenBank/DDBJ databases">
        <title>Plant Genome Project.</title>
        <authorList>
            <person name="Zhang R.-G."/>
        </authorList>
    </citation>
    <scope>NUCLEOTIDE SEQUENCE [LARGE SCALE GENOMIC DNA]</scope>
    <source>
        <strain evidence="3">YNK0</strain>
        <tissue evidence="3">Leaf</tissue>
    </source>
</reference>
<dbReference type="SMART" id="SM00915">
    <property type="entry name" value="Jacalin"/>
    <property type="match status" value="1"/>
</dbReference>
<evidence type="ECO:0000256" key="1">
    <source>
        <dbReference type="ARBA" id="ARBA00022734"/>
    </source>
</evidence>
<dbReference type="InterPro" id="IPR033734">
    <property type="entry name" value="Jacalin-like_lectin_dom_plant"/>
</dbReference>
<dbReference type="OrthoDB" id="581739at2759"/>
<dbReference type="AlphaFoldDB" id="A0A834YRB1"/>
<dbReference type="PANTHER" id="PTHR47293">
    <property type="entry name" value="JACALIN-RELATED LECTIN 3"/>
    <property type="match status" value="1"/>
</dbReference>
<dbReference type="GO" id="GO:0030246">
    <property type="term" value="F:carbohydrate binding"/>
    <property type="evidence" value="ECO:0007669"/>
    <property type="project" value="UniProtKB-KW"/>
</dbReference>
<dbReference type="CDD" id="cd09612">
    <property type="entry name" value="Jacalin"/>
    <property type="match status" value="1"/>
</dbReference>
<dbReference type="InterPro" id="IPR001229">
    <property type="entry name" value="Jacalin-like_lectin_dom"/>
</dbReference>
<feature type="domain" description="Jacalin-type lectin" evidence="2">
    <location>
        <begin position="56"/>
        <end position="201"/>
    </location>
</feature>
<dbReference type="Gene3D" id="2.100.10.30">
    <property type="entry name" value="Jacalin-like lectin domain"/>
    <property type="match status" value="2"/>
</dbReference>
<dbReference type="PANTHER" id="PTHR47293:SF70">
    <property type="entry name" value="JACALIN-RELATED LECTIN 24-RELATED"/>
    <property type="match status" value="1"/>
</dbReference>
<gene>
    <name evidence="3" type="ORF">HHK36_020261</name>
</gene>
<dbReference type="Proteomes" id="UP000655225">
    <property type="component" value="Unassembled WGS sequence"/>
</dbReference>
<dbReference type="InterPro" id="IPR036404">
    <property type="entry name" value="Jacalin-like_lectin_dom_sf"/>
</dbReference>
<dbReference type="OMA" id="AICDRRE"/>
<evidence type="ECO:0000313" key="4">
    <source>
        <dbReference type="Proteomes" id="UP000655225"/>
    </source>
</evidence>
<dbReference type="PROSITE" id="PS51752">
    <property type="entry name" value="JACALIN_LECTIN"/>
    <property type="match status" value="1"/>
</dbReference>
<keyword evidence="1" id="KW-0430">Lectin</keyword>
<accession>A0A834YRB1</accession>
<evidence type="ECO:0000313" key="3">
    <source>
        <dbReference type="EMBL" id="KAF8394059.1"/>
    </source>
</evidence>
<sequence length="221" mass="24658">MVDLNYPPKFITWVSGSFSTSTPTLKSITFGTNQGTYGPFGVRSKKRERRGNQEMRTKINAVGYPNNGNAWDDVGKAEIIQIFISHGTTIGFIQFMYVENEKVVSSRRIGGTSGNRLDTIDFNYPSEFLTWVSGSFYDSYSYALASITFGTNQGTYGPFGVNSNKKEKEFCFRMGDRRTFAGFHGTHSTSGIHSFGVYIKPVNTVLKPGPSLQIKEENNQN</sequence>
<evidence type="ECO:0000259" key="2">
    <source>
        <dbReference type="PROSITE" id="PS51752"/>
    </source>
</evidence>
<dbReference type="SUPFAM" id="SSF51101">
    <property type="entry name" value="Mannose-binding lectins"/>
    <property type="match status" value="2"/>
</dbReference>